<dbReference type="PANTHER" id="PTHR15827">
    <property type="entry name" value="CYCLIN-DEPENDENT KINASE 2-INTERACTING PROTEIN"/>
    <property type="match status" value="1"/>
</dbReference>
<keyword evidence="4" id="KW-1185">Reference proteome</keyword>
<dbReference type="AlphaFoldDB" id="A0A8K0XVC2"/>
<reference evidence="3" key="1">
    <citation type="journal article" date="2021" name="New Phytol.">
        <title>Evolutionary innovations through gain and loss of genes in the ectomycorrhizal Boletales.</title>
        <authorList>
            <person name="Wu G."/>
            <person name="Miyauchi S."/>
            <person name="Morin E."/>
            <person name="Kuo A."/>
            <person name="Drula E."/>
            <person name="Varga T."/>
            <person name="Kohler A."/>
            <person name="Feng B."/>
            <person name="Cao Y."/>
            <person name="Lipzen A."/>
            <person name="Daum C."/>
            <person name="Hundley H."/>
            <person name="Pangilinan J."/>
            <person name="Johnson J."/>
            <person name="Barry K."/>
            <person name="LaButti K."/>
            <person name="Ng V."/>
            <person name="Ahrendt S."/>
            <person name="Min B."/>
            <person name="Choi I.G."/>
            <person name="Park H."/>
            <person name="Plett J.M."/>
            <person name="Magnuson J."/>
            <person name="Spatafora J.W."/>
            <person name="Nagy L.G."/>
            <person name="Henrissat B."/>
            <person name="Grigoriev I.V."/>
            <person name="Yang Z.L."/>
            <person name="Xu J."/>
            <person name="Martin F.M."/>
        </authorList>
    </citation>
    <scope>NUCLEOTIDE SEQUENCE</scope>
    <source>
        <strain evidence="3">KKN 215</strain>
    </source>
</reference>
<comment type="caution">
    <text evidence="3">The sequence shown here is derived from an EMBL/GenBank/DDBJ whole genome shotgun (WGS) entry which is preliminary data.</text>
</comment>
<feature type="region of interest" description="Disordered" evidence="2">
    <location>
        <begin position="1"/>
        <end position="36"/>
    </location>
</feature>
<evidence type="ECO:0000256" key="2">
    <source>
        <dbReference type="SAM" id="MobiDB-lite"/>
    </source>
</evidence>
<evidence type="ECO:0000313" key="3">
    <source>
        <dbReference type="EMBL" id="KAH8108140.1"/>
    </source>
</evidence>
<feature type="coiled-coil region" evidence="1">
    <location>
        <begin position="101"/>
        <end position="135"/>
    </location>
</feature>
<proteinExistence type="predicted"/>
<dbReference type="PANTHER" id="PTHR15827:SF2">
    <property type="entry name" value="CYCLIN-DEPENDENT KINASE 2-INTERACTING PROTEIN"/>
    <property type="match status" value="1"/>
</dbReference>
<dbReference type="Proteomes" id="UP000813824">
    <property type="component" value="Unassembled WGS sequence"/>
</dbReference>
<keyword evidence="1" id="KW-0175">Coiled coil</keyword>
<gene>
    <name evidence="3" type="ORF">BXZ70DRAFT_1003542</name>
</gene>
<name>A0A8K0XVC2_9AGAR</name>
<evidence type="ECO:0000313" key="4">
    <source>
        <dbReference type="Proteomes" id="UP000813824"/>
    </source>
</evidence>
<organism evidence="3 4">
    <name type="scientific">Cristinia sonorae</name>
    <dbReference type="NCBI Taxonomy" id="1940300"/>
    <lineage>
        <taxon>Eukaryota</taxon>
        <taxon>Fungi</taxon>
        <taxon>Dikarya</taxon>
        <taxon>Basidiomycota</taxon>
        <taxon>Agaricomycotina</taxon>
        <taxon>Agaricomycetes</taxon>
        <taxon>Agaricomycetidae</taxon>
        <taxon>Agaricales</taxon>
        <taxon>Pleurotineae</taxon>
        <taxon>Stephanosporaceae</taxon>
        <taxon>Cristinia</taxon>
    </lineage>
</organism>
<sequence length="233" mass="26868">MSARLASFRGPSTPTSSPVQQSKHQPTPHSPSRLAESTYHRKVRTLLLEIRAVTETWESIVLVDGLKAAKSLVDTRTDLENELSLLPAGTQPRHHLVQPKLALMDKRITELDQVIVKLQKQFQRMNMLVEQLEALFHETHKTKGWQSVQEPLWATWSLDKFASCVPDILSPYYRSLEMHRDIVNILRSHSVTFEVSRDALTRWVAEPFLEDGGWDNYWEDLCEAEIDRWSIGK</sequence>
<protein>
    <submittedName>
        <fullName evidence="3">Uncharacterized protein</fullName>
    </submittedName>
</protein>
<evidence type="ECO:0000256" key="1">
    <source>
        <dbReference type="SAM" id="Coils"/>
    </source>
</evidence>
<dbReference type="EMBL" id="JAEVFJ010000001">
    <property type="protein sequence ID" value="KAH8108140.1"/>
    <property type="molecule type" value="Genomic_DNA"/>
</dbReference>
<accession>A0A8K0XVC2</accession>
<dbReference type="OrthoDB" id="17066at2759"/>